<dbReference type="AlphaFoldDB" id="A0A6J7SB07"/>
<gene>
    <name evidence="1" type="ORF">UFOPK4173_01507</name>
</gene>
<protein>
    <submittedName>
        <fullName evidence="1">Unannotated protein</fullName>
    </submittedName>
</protein>
<accession>A0A6J7SB07</accession>
<evidence type="ECO:0000313" key="1">
    <source>
        <dbReference type="EMBL" id="CAB5038226.1"/>
    </source>
</evidence>
<name>A0A6J7SB07_9ZZZZ</name>
<reference evidence="1" key="1">
    <citation type="submission" date="2020-05" db="EMBL/GenBank/DDBJ databases">
        <authorList>
            <person name="Chiriac C."/>
            <person name="Salcher M."/>
            <person name="Ghai R."/>
            <person name="Kavagutti S V."/>
        </authorList>
    </citation>
    <scope>NUCLEOTIDE SEQUENCE</scope>
</reference>
<dbReference type="EMBL" id="CAFBPW010000205">
    <property type="protein sequence ID" value="CAB5038226.1"/>
    <property type="molecule type" value="Genomic_DNA"/>
</dbReference>
<sequence length="211" mass="23526">MNSSLEWLDVSCINEFLNVGMILRHLHEGVIIHDVGARVADVEYQPAQHSDVVDHHHAHAGGSHRATRRAIGRCPQKRVDVLDLSRDQLDRGWFTLCEGCQPADCECTCDFPSIVATHSVCHNKHGRHSKHGVLVQGTDLSNVCSRAPSNLSTRDFALFDHYLAAFLCRGLLMGQPSFYGRPSQKRGIYPNNRLCYSGLSLDNGRPHPHQS</sequence>
<proteinExistence type="predicted"/>
<organism evidence="1">
    <name type="scientific">freshwater metagenome</name>
    <dbReference type="NCBI Taxonomy" id="449393"/>
    <lineage>
        <taxon>unclassified sequences</taxon>
        <taxon>metagenomes</taxon>
        <taxon>ecological metagenomes</taxon>
    </lineage>
</organism>